<keyword evidence="7" id="KW-0539">Nucleus</keyword>
<dbReference type="SMART" id="SM00906">
    <property type="entry name" value="Fungal_trans"/>
    <property type="match status" value="1"/>
</dbReference>
<evidence type="ECO:0000313" key="9">
    <source>
        <dbReference type="EMBL" id="CAI1866434.1"/>
    </source>
</evidence>
<keyword evidence="5" id="KW-0238">DNA-binding</keyword>
<organism evidence="9 10">
    <name type="scientific">Saccharomyces eubayanus</name>
    <name type="common">Yeast</name>
    <dbReference type="NCBI Taxonomy" id="1080349"/>
    <lineage>
        <taxon>Eukaryota</taxon>
        <taxon>Fungi</taxon>
        <taxon>Dikarya</taxon>
        <taxon>Ascomycota</taxon>
        <taxon>Saccharomycotina</taxon>
        <taxon>Saccharomycetes</taxon>
        <taxon>Saccharomycetales</taxon>
        <taxon>Saccharomycetaceae</taxon>
        <taxon>Saccharomyces</taxon>
    </lineage>
</organism>
<evidence type="ECO:0000259" key="8">
    <source>
        <dbReference type="SMART" id="SM00906"/>
    </source>
</evidence>
<sequence>MGTICVPVYVDNRKVNKNKGYVKGLQNYAAQLENSIIRMRETNNEEDRKKILNSVPINCVRIAVPQENLTLVPSAESSMKNQASSSYNNLAVPGTGAFSSDFLAVKKPRLAPENDKKCSTILEDYSTLTKSPYIILSLSLFFKWLYPSHYFFIYREALISAFFQDRNLKSYYCSKELIYAVAALGSKISNKSGELYHKSLEYYNLSKETTLRKNFQRKGGSSGKVEFSSPKLALIQSLLCLAFYDMGRGENSSAWYFSGLAFRIVHEIGLQLNPAALNDVSDGDLTKMDIEVRVRIYWGCYLVDHFIAELYGRVTVLTLSNSAVPETDELPDINAGYEDYMYSDPDKPLLVAAPVKSLILLSRITELYKRENTQLKTTSEKMNALSALNIDLQKWRSSLPDNLTWTSKTLITVNDFDPTISFVWYHYYMILLSYNKTFITDSEECRQVVEEAIQDLFQLLENWTTKYHTYEKCSIQMATTAILALQCMNSRKISGIHYNDFKNFLKSPTMNYEFLPELFENEAFSEPLYPLSLSNSANFSIDETSDLSLLSEIDALINNQIYKL</sequence>
<name>A0ABN8VSJ0_SACEU</name>
<proteinExistence type="predicted"/>
<comment type="subcellular location">
    <subcellularLocation>
        <location evidence="1">Nucleus</location>
    </subcellularLocation>
</comment>
<evidence type="ECO:0000313" key="10">
    <source>
        <dbReference type="Proteomes" id="UP001152964"/>
    </source>
</evidence>
<dbReference type="Proteomes" id="UP001152964">
    <property type="component" value="Chromosome 2"/>
</dbReference>
<keyword evidence="4" id="KW-0805">Transcription regulation</keyword>
<protein>
    <recommendedName>
        <fullName evidence="8">Xylanolytic transcriptional activator regulatory domain-containing protein</fullName>
    </recommendedName>
</protein>
<gene>
    <name evidence="9" type="primary">U6500B06300</name>
    <name evidence="9" type="ORF">SEUBUCD650_0B06300</name>
</gene>
<evidence type="ECO:0000256" key="3">
    <source>
        <dbReference type="ARBA" id="ARBA00022833"/>
    </source>
</evidence>
<keyword evidence="3" id="KW-0862">Zinc</keyword>
<evidence type="ECO:0000256" key="4">
    <source>
        <dbReference type="ARBA" id="ARBA00023015"/>
    </source>
</evidence>
<reference evidence="9" key="1">
    <citation type="submission" date="2022-08" db="EMBL/GenBank/DDBJ databases">
        <authorList>
            <person name="Byrne P K."/>
        </authorList>
    </citation>
    <scope>NUCLEOTIDE SEQUENCE</scope>
    <source>
        <strain evidence="9">UCD650</strain>
    </source>
</reference>
<evidence type="ECO:0000256" key="6">
    <source>
        <dbReference type="ARBA" id="ARBA00023163"/>
    </source>
</evidence>
<evidence type="ECO:0000256" key="5">
    <source>
        <dbReference type="ARBA" id="ARBA00023125"/>
    </source>
</evidence>
<keyword evidence="2" id="KW-0479">Metal-binding</keyword>
<dbReference type="Pfam" id="PF04082">
    <property type="entry name" value="Fungal_trans"/>
    <property type="match status" value="1"/>
</dbReference>
<keyword evidence="10" id="KW-1185">Reference proteome</keyword>
<evidence type="ECO:0000256" key="2">
    <source>
        <dbReference type="ARBA" id="ARBA00022723"/>
    </source>
</evidence>
<evidence type="ECO:0000256" key="7">
    <source>
        <dbReference type="ARBA" id="ARBA00023242"/>
    </source>
</evidence>
<keyword evidence="6" id="KW-0804">Transcription</keyword>
<dbReference type="EMBL" id="OX291492">
    <property type="protein sequence ID" value="CAI1866434.1"/>
    <property type="molecule type" value="Genomic_DNA"/>
</dbReference>
<dbReference type="CDD" id="cd12148">
    <property type="entry name" value="fungal_TF_MHR"/>
    <property type="match status" value="1"/>
</dbReference>
<dbReference type="InterPro" id="IPR007219">
    <property type="entry name" value="XnlR_reg_dom"/>
</dbReference>
<feature type="domain" description="Xylanolytic transcriptional activator regulatory" evidence="8">
    <location>
        <begin position="254"/>
        <end position="333"/>
    </location>
</feature>
<dbReference type="PANTHER" id="PTHR31313">
    <property type="entry name" value="TY1 ENHANCER ACTIVATOR"/>
    <property type="match status" value="1"/>
</dbReference>
<evidence type="ECO:0000256" key="1">
    <source>
        <dbReference type="ARBA" id="ARBA00004123"/>
    </source>
</evidence>
<accession>A0ABN8VSJ0</accession>
<dbReference type="InterPro" id="IPR051615">
    <property type="entry name" value="Transcr_Regulatory_Elem"/>
</dbReference>
<dbReference type="PANTHER" id="PTHR31313:SF82">
    <property type="entry name" value="ACTIVATORY PROTEIN CHA4-RELATED"/>
    <property type="match status" value="1"/>
</dbReference>